<sequence>MCLNMRWSQEVTLHSITDICRCFYSEQLTQPLHSIYTAMQVKYLALGYNGSVLTVTFRLRDQLLTRCATLLPYQYISTRYTKN</sequence>
<evidence type="ECO:0000313" key="1">
    <source>
        <dbReference type="EMBL" id="JAH16478.1"/>
    </source>
</evidence>
<name>A0A0E9QK60_ANGAN</name>
<accession>A0A0E9QK60</accession>
<organism evidence="1">
    <name type="scientific">Anguilla anguilla</name>
    <name type="common">European freshwater eel</name>
    <name type="synonym">Muraena anguilla</name>
    <dbReference type="NCBI Taxonomy" id="7936"/>
    <lineage>
        <taxon>Eukaryota</taxon>
        <taxon>Metazoa</taxon>
        <taxon>Chordata</taxon>
        <taxon>Craniata</taxon>
        <taxon>Vertebrata</taxon>
        <taxon>Euteleostomi</taxon>
        <taxon>Actinopterygii</taxon>
        <taxon>Neopterygii</taxon>
        <taxon>Teleostei</taxon>
        <taxon>Anguilliformes</taxon>
        <taxon>Anguillidae</taxon>
        <taxon>Anguilla</taxon>
    </lineage>
</organism>
<proteinExistence type="predicted"/>
<dbReference type="AlphaFoldDB" id="A0A0E9QK60"/>
<reference evidence="1" key="2">
    <citation type="journal article" date="2015" name="Fish Shellfish Immunol.">
        <title>Early steps in the European eel (Anguilla anguilla)-Vibrio vulnificus interaction in the gills: Role of the RtxA13 toxin.</title>
        <authorList>
            <person name="Callol A."/>
            <person name="Pajuelo D."/>
            <person name="Ebbesson L."/>
            <person name="Teles M."/>
            <person name="MacKenzie S."/>
            <person name="Amaro C."/>
        </authorList>
    </citation>
    <scope>NUCLEOTIDE SEQUENCE</scope>
</reference>
<reference evidence="1" key="1">
    <citation type="submission" date="2014-11" db="EMBL/GenBank/DDBJ databases">
        <authorList>
            <person name="Amaro Gonzalez C."/>
        </authorList>
    </citation>
    <scope>NUCLEOTIDE SEQUENCE</scope>
</reference>
<protein>
    <submittedName>
        <fullName evidence="1">Uncharacterized protein</fullName>
    </submittedName>
</protein>
<dbReference type="EMBL" id="GBXM01092099">
    <property type="protein sequence ID" value="JAH16478.1"/>
    <property type="molecule type" value="Transcribed_RNA"/>
</dbReference>